<dbReference type="KEGG" id="cthr:CTHT_0000530"/>
<dbReference type="EMBL" id="GL988031">
    <property type="protein sequence ID" value="EGS24074.1"/>
    <property type="molecule type" value="Genomic_DNA"/>
</dbReference>
<name>G0RXV5_CHATD</name>
<protein>
    <submittedName>
        <fullName evidence="1">Uncharacterized protein</fullName>
    </submittedName>
</protein>
<dbReference type="HOGENOM" id="CLU_3426251_0_0_1"/>
<reference evidence="1 2" key="1">
    <citation type="journal article" date="2011" name="Cell">
        <title>Insight into structure and assembly of the nuclear pore complex by utilizing the genome of a eukaryotic thermophile.</title>
        <authorList>
            <person name="Amlacher S."/>
            <person name="Sarges P."/>
            <person name="Flemming D."/>
            <person name="van Noort V."/>
            <person name="Kunze R."/>
            <person name="Devos D.P."/>
            <person name="Arumugam M."/>
            <person name="Bork P."/>
            <person name="Hurt E."/>
        </authorList>
    </citation>
    <scope>NUCLEOTIDE SEQUENCE [LARGE SCALE GENOMIC DNA]</scope>
    <source>
        <strain evidence="2">DSM 1495 / CBS 144.50 / IMI 039719</strain>
    </source>
</reference>
<feature type="non-terminal residue" evidence="1">
    <location>
        <position position="1"/>
    </location>
</feature>
<dbReference type="Proteomes" id="UP000008066">
    <property type="component" value="Unassembled WGS sequence"/>
</dbReference>
<sequence length="22" mass="2493">KVELCLSEEEKTASLIGCWIKI</sequence>
<organism evidence="2">
    <name type="scientific">Chaetomium thermophilum (strain DSM 1495 / CBS 144.50 / IMI 039719)</name>
    <name type="common">Thermochaetoides thermophila</name>
    <dbReference type="NCBI Taxonomy" id="759272"/>
    <lineage>
        <taxon>Eukaryota</taxon>
        <taxon>Fungi</taxon>
        <taxon>Dikarya</taxon>
        <taxon>Ascomycota</taxon>
        <taxon>Pezizomycotina</taxon>
        <taxon>Sordariomycetes</taxon>
        <taxon>Sordariomycetidae</taxon>
        <taxon>Sordariales</taxon>
        <taxon>Chaetomiaceae</taxon>
        <taxon>Thermochaetoides</taxon>
    </lineage>
</organism>
<keyword evidence="2" id="KW-1185">Reference proteome</keyword>
<evidence type="ECO:0000313" key="2">
    <source>
        <dbReference type="Proteomes" id="UP000008066"/>
    </source>
</evidence>
<accession>G0RXV5</accession>
<evidence type="ECO:0000313" key="1">
    <source>
        <dbReference type="EMBL" id="EGS24074.1"/>
    </source>
</evidence>
<dbReference type="AlphaFoldDB" id="G0RXV5"/>
<gene>
    <name evidence="1" type="ORF">CTHT_0000530</name>
</gene>
<proteinExistence type="predicted"/>